<dbReference type="EC" id="4.2.1.136" evidence="6"/>
<dbReference type="GO" id="GO:0052855">
    <property type="term" value="F:ADP-dependent NAD(P)H-hydrate dehydratase activity"/>
    <property type="evidence" value="ECO:0007669"/>
    <property type="project" value="UniProtKB-UniRule"/>
</dbReference>
<comment type="subunit">
    <text evidence="6">Homotetramer.</text>
</comment>
<feature type="binding site" evidence="6">
    <location>
        <position position="119"/>
    </location>
    <ligand>
        <name>(6S)-NADPHX</name>
        <dbReference type="ChEBI" id="CHEBI:64076"/>
    </ligand>
</feature>
<keyword evidence="4 6" id="KW-0520">NAD</keyword>
<comment type="catalytic activity">
    <reaction evidence="6">
        <text>(6S)-NADHX + ADP = AMP + phosphate + NADH + H(+)</text>
        <dbReference type="Rhea" id="RHEA:32223"/>
        <dbReference type="ChEBI" id="CHEBI:15378"/>
        <dbReference type="ChEBI" id="CHEBI:43474"/>
        <dbReference type="ChEBI" id="CHEBI:57945"/>
        <dbReference type="ChEBI" id="CHEBI:64074"/>
        <dbReference type="ChEBI" id="CHEBI:456215"/>
        <dbReference type="ChEBI" id="CHEBI:456216"/>
        <dbReference type="EC" id="4.2.1.136"/>
    </reaction>
</comment>
<evidence type="ECO:0000256" key="5">
    <source>
        <dbReference type="ARBA" id="ARBA00023239"/>
    </source>
</evidence>
<feature type="binding site" evidence="6">
    <location>
        <begin position="208"/>
        <end position="212"/>
    </location>
    <ligand>
        <name>AMP</name>
        <dbReference type="ChEBI" id="CHEBI:456215"/>
    </ligand>
</feature>
<comment type="cofactor">
    <cofactor evidence="6">
        <name>Mg(2+)</name>
        <dbReference type="ChEBI" id="CHEBI:18420"/>
    </cofactor>
</comment>
<dbReference type="RefSeq" id="WP_037456624.1">
    <property type="nucleotide sequence ID" value="NZ_AVFL01000017.1"/>
</dbReference>
<proteinExistence type="inferred from homology"/>
<protein>
    <recommendedName>
        <fullName evidence="6">ADP-dependent (S)-NAD(P)H-hydrate dehydratase</fullName>
        <ecNumber evidence="6">4.2.1.136</ecNumber>
    </recommendedName>
    <alternativeName>
        <fullName evidence="6">ADP-dependent NAD(P)HX dehydratase</fullName>
    </alternativeName>
</protein>
<reference evidence="8 9" key="1">
    <citation type="submission" date="2013-08" db="EMBL/GenBank/DDBJ databases">
        <title>The genome sequence of Skermanella stibiiresistens.</title>
        <authorList>
            <person name="Zhu W."/>
            <person name="Wang G."/>
        </authorList>
    </citation>
    <scope>NUCLEOTIDE SEQUENCE [LARGE SCALE GENOMIC DNA]</scope>
    <source>
        <strain evidence="8 9">SB22</strain>
    </source>
</reference>
<evidence type="ECO:0000313" key="8">
    <source>
        <dbReference type="EMBL" id="EWY38523.1"/>
    </source>
</evidence>
<dbReference type="PANTHER" id="PTHR12592">
    <property type="entry name" value="ATP-DEPENDENT (S)-NAD(P)H-HYDRATE DEHYDRATASE FAMILY MEMBER"/>
    <property type="match status" value="1"/>
</dbReference>
<evidence type="ECO:0000256" key="4">
    <source>
        <dbReference type="ARBA" id="ARBA00023027"/>
    </source>
</evidence>
<feature type="binding site" evidence="6">
    <location>
        <position position="237"/>
    </location>
    <ligand>
        <name>AMP</name>
        <dbReference type="ChEBI" id="CHEBI:456215"/>
    </ligand>
</feature>
<dbReference type="GO" id="GO:0110051">
    <property type="term" value="P:metabolite repair"/>
    <property type="evidence" value="ECO:0007669"/>
    <property type="project" value="TreeGrafter"/>
</dbReference>
<comment type="catalytic activity">
    <reaction evidence="6">
        <text>(6S)-NADPHX + ADP = AMP + phosphate + NADPH + H(+)</text>
        <dbReference type="Rhea" id="RHEA:32235"/>
        <dbReference type="ChEBI" id="CHEBI:15378"/>
        <dbReference type="ChEBI" id="CHEBI:43474"/>
        <dbReference type="ChEBI" id="CHEBI:57783"/>
        <dbReference type="ChEBI" id="CHEBI:64076"/>
        <dbReference type="ChEBI" id="CHEBI:456215"/>
        <dbReference type="ChEBI" id="CHEBI:456216"/>
        <dbReference type="EC" id="4.2.1.136"/>
    </reaction>
</comment>
<name>W9H435_9PROT</name>
<comment type="caution">
    <text evidence="8">The sequence shown here is derived from an EMBL/GenBank/DDBJ whole genome shotgun (WGS) entry which is preliminary data.</text>
</comment>
<dbReference type="GO" id="GO:0005524">
    <property type="term" value="F:ATP binding"/>
    <property type="evidence" value="ECO:0007669"/>
    <property type="project" value="UniProtKB-KW"/>
</dbReference>
<feature type="binding site" evidence="6">
    <location>
        <position position="171"/>
    </location>
    <ligand>
        <name>(6S)-NADPHX</name>
        <dbReference type="ChEBI" id="CHEBI:64076"/>
    </ligand>
</feature>
<feature type="binding site" evidence="6">
    <location>
        <position position="238"/>
    </location>
    <ligand>
        <name>(6S)-NADPHX</name>
        <dbReference type="ChEBI" id="CHEBI:64076"/>
    </ligand>
</feature>
<evidence type="ECO:0000313" key="9">
    <source>
        <dbReference type="Proteomes" id="UP000019486"/>
    </source>
</evidence>
<keyword evidence="3 6" id="KW-0521">NADP</keyword>
<dbReference type="Pfam" id="PF01256">
    <property type="entry name" value="Carb_kinase"/>
    <property type="match status" value="1"/>
</dbReference>
<keyword evidence="1 6" id="KW-0547">Nucleotide-binding</keyword>
<feature type="binding site" evidence="6">
    <location>
        <position position="48"/>
    </location>
    <ligand>
        <name>(6S)-NADPHX</name>
        <dbReference type="ChEBI" id="CHEBI:64076"/>
    </ligand>
</feature>
<evidence type="ECO:0000256" key="2">
    <source>
        <dbReference type="ARBA" id="ARBA00022840"/>
    </source>
</evidence>
<dbReference type="PROSITE" id="PS51383">
    <property type="entry name" value="YJEF_C_3"/>
    <property type="match status" value="1"/>
</dbReference>
<gene>
    <name evidence="6" type="primary">nnrD</name>
    <name evidence="8" type="ORF">N825_11985</name>
</gene>
<dbReference type="NCBIfam" id="TIGR00196">
    <property type="entry name" value="yjeF_cterm"/>
    <property type="match status" value="1"/>
</dbReference>
<keyword evidence="8" id="KW-0418">Kinase</keyword>
<keyword evidence="5 6" id="KW-0456">Lyase</keyword>
<comment type="similarity">
    <text evidence="6">Belongs to the NnrD/CARKD family.</text>
</comment>
<dbReference type="GO" id="GO:0046496">
    <property type="term" value="P:nicotinamide nucleotide metabolic process"/>
    <property type="evidence" value="ECO:0007669"/>
    <property type="project" value="UniProtKB-UniRule"/>
</dbReference>
<dbReference type="Proteomes" id="UP000019486">
    <property type="component" value="Unassembled WGS sequence"/>
</dbReference>
<keyword evidence="8" id="KW-0808">Transferase</keyword>
<evidence type="ECO:0000256" key="6">
    <source>
        <dbReference type="HAMAP-Rule" id="MF_01965"/>
    </source>
</evidence>
<evidence type="ECO:0000256" key="3">
    <source>
        <dbReference type="ARBA" id="ARBA00022857"/>
    </source>
</evidence>
<dbReference type="STRING" id="1385369.N825_11985"/>
<dbReference type="AlphaFoldDB" id="W9H435"/>
<keyword evidence="2 6" id="KW-0067">ATP-binding</keyword>
<comment type="function">
    <text evidence="6">Catalyzes the dehydration of the S-form of NAD(P)HX at the expense of ADP, which is converted to AMP. Together with NAD(P)HX epimerase, which catalyzes the epimerization of the S- and R-forms, the enzyme allows the repair of both epimers of NAD(P)HX, a damaged form of NAD(P)H that is a result of enzymatic or heat-dependent hydration.</text>
</comment>
<dbReference type="Gene3D" id="3.40.1190.20">
    <property type="match status" value="1"/>
</dbReference>
<dbReference type="PATRIC" id="fig|1385369.3.peg.4288"/>
<dbReference type="GO" id="GO:0016301">
    <property type="term" value="F:kinase activity"/>
    <property type="evidence" value="ECO:0007669"/>
    <property type="project" value="UniProtKB-KW"/>
</dbReference>
<dbReference type="SUPFAM" id="SSF53613">
    <property type="entry name" value="Ribokinase-like"/>
    <property type="match status" value="1"/>
</dbReference>
<dbReference type="CDD" id="cd01171">
    <property type="entry name" value="YXKO-related"/>
    <property type="match status" value="1"/>
</dbReference>
<evidence type="ECO:0000259" key="7">
    <source>
        <dbReference type="PROSITE" id="PS51383"/>
    </source>
</evidence>
<dbReference type="InterPro" id="IPR000631">
    <property type="entry name" value="CARKD"/>
</dbReference>
<accession>W9H435</accession>
<sequence>MTAATRITGELLRSMPLPNPADRASGAVDKKARGGVLVIAGSVEVPGAALLAATSALRAGAGKLQIATCSSVAPHMGLAVPEALVIGLPETPAGGISPDAADVLCERAERNDAVLVGPGMMDKDAVAALTTELVKRFADPVLVLDAEALVCLDGLREPLLRRQGRTIITPHSGEMASLLGIERDEVEADPIRVAHRVATEFGMVVVMKGECTHILDPDGECWAFESDNAGLATSGSGDTLAGIVTGLAARGATPAQAAIWGVFMHGQAGRRLAHSRGPLGFLARELPGEIPGIMAEFSR</sequence>
<evidence type="ECO:0000256" key="1">
    <source>
        <dbReference type="ARBA" id="ARBA00022741"/>
    </source>
</evidence>
<keyword evidence="9" id="KW-1185">Reference proteome</keyword>
<dbReference type="OrthoDB" id="9806925at2"/>
<dbReference type="GO" id="GO:0052856">
    <property type="term" value="F:NAD(P)HX epimerase activity"/>
    <property type="evidence" value="ECO:0007669"/>
    <property type="project" value="TreeGrafter"/>
</dbReference>
<dbReference type="PANTHER" id="PTHR12592:SF0">
    <property type="entry name" value="ATP-DEPENDENT (S)-NAD(P)H-HYDRATE DEHYDRATASE"/>
    <property type="match status" value="1"/>
</dbReference>
<dbReference type="EMBL" id="AVFL01000017">
    <property type="protein sequence ID" value="EWY38523.1"/>
    <property type="molecule type" value="Genomic_DNA"/>
</dbReference>
<organism evidence="8 9">
    <name type="scientific">Skermanella stibiiresistens SB22</name>
    <dbReference type="NCBI Taxonomy" id="1385369"/>
    <lineage>
        <taxon>Bacteria</taxon>
        <taxon>Pseudomonadati</taxon>
        <taxon>Pseudomonadota</taxon>
        <taxon>Alphaproteobacteria</taxon>
        <taxon>Rhodospirillales</taxon>
        <taxon>Azospirillaceae</taxon>
        <taxon>Skermanella</taxon>
    </lineage>
</organism>
<dbReference type="HAMAP" id="MF_01965">
    <property type="entry name" value="NADHX_dehydratase"/>
    <property type="match status" value="1"/>
</dbReference>
<feature type="domain" description="YjeF C-terminal" evidence="7">
    <location>
        <begin position="12"/>
        <end position="297"/>
    </location>
</feature>
<dbReference type="InterPro" id="IPR029056">
    <property type="entry name" value="Ribokinase-like"/>
</dbReference>